<proteinExistence type="predicted"/>
<keyword evidence="2" id="KW-1185">Reference proteome</keyword>
<dbReference type="EMBL" id="MU394286">
    <property type="protein sequence ID" value="KAI6091583.1"/>
    <property type="molecule type" value="Genomic_DNA"/>
</dbReference>
<sequence length="519" mass="56188">MFGTLKAGKKSNAGSMVFVEDNRPNRGISGSPHIACRGCREKKLKCTGEPAGCKRCKSINACCEYPSPTEDRRGGRNRRTTQTSAVSLEAPASSKAQVNHPELGYQHPSVRPSNPNFENMNGDDLDLDFPVPPFPDTALDENLGGDFTMMNDESLLEHITGGSRGSPSDEDLGIFSGNYDVDVLPELDPALDTARHGDASSDSDRTFSADTSVSTRPESMFLDNIILPTPRWQKNGASVEFDPRSASRSSQTSARTRPHRMNSLTPSLPSARDHAKRRSAGTPATARAAQPMLKRPSPESVSSDSESDSLTAPCRCIERALRLLEKLPSLNNPSSQRAGGDQSPEWPYPTLESGGAPSPRLRSNTFGNTFISAGAPFLSHFSRYMTIFSAVSSCQACLRKSSFVMILLMLAQRLTSHVKVLLRQHSPVRNGSAGDGVGSNGGKFTLTIGEHPVEYEDLQPLLSTLLAGKICRLAACIARVKGVCVGARWNAVKHLRASEGCHLTGRYEDDIQWSEIEQG</sequence>
<dbReference type="Proteomes" id="UP001497680">
    <property type="component" value="Unassembled WGS sequence"/>
</dbReference>
<name>A0ACC0DG92_9PEZI</name>
<protein>
    <submittedName>
        <fullName evidence="1">Uncharacterized protein</fullName>
    </submittedName>
</protein>
<organism evidence="1 2">
    <name type="scientific">Hypoxylon rubiginosum</name>
    <dbReference type="NCBI Taxonomy" id="110542"/>
    <lineage>
        <taxon>Eukaryota</taxon>
        <taxon>Fungi</taxon>
        <taxon>Dikarya</taxon>
        <taxon>Ascomycota</taxon>
        <taxon>Pezizomycotina</taxon>
        <taxon>Sordariomycetes</taxon>
        <taxon>Xylariomycetidae</taxon>
        <taxon>Xylariales</taxon>
        <taxon>Hypoxylaceae</taxon>
        <taxon>Hypoxylon</taxon>
    </lineage>
</organism>
<accession>A0ACC0DG92</accession>
<evidence type="ECO:0000313" key="1">
    <source>
        <dbReference type="EMBL" id="KAI6091583.1"/>
    </source>
</evidence>
<gene>
    <name evidence="1" type="ORF">F4821DRAFT_254902</name>
</gene>
<reference evidence="1 2" key="1">
    <citation type="journal article" date="2022" name="New Phytol.">
        <title>Ecological generalism drives hyperdiversity of secondary metabolite gene clusters in xylarialean endophytes.</title>
        <authorList>
            <person name="Franco M.E.E."/>
            <person name="Wisecaver J.H."/>
            <person name="Arnold A.E."/>
            <person name="Ju Y.M."/>
            <person name="Slot J.C."/>
            <person name="Ahrendt S."/>
            <person name="Moore L.P."/>
            <person name="Eastman K.E."/>
            <person name="Scott K."/>
            <person name="Konkel Z."/>
            <person name="Mondo S.J."/>
            <person name="Kuo A."/>
            <person name="Hayes R.D."/>
            <person name="Haridas S."/>
            <person name="Andreopoulos B."/>
            <person name="Riley R."/>
            <person name="LaButti K."/>
            <person name="Pangilinan J."/>
            <person name="Lipzen A."/>
            <person name="Amirebrahimi M."/>
            <person name="Yan J."/>
            <person name="Adam C."/>
            <person name="Keymanesh K."/>
            <person name="Ng V."/>
            <person name="Louie K."/>
            <person name="Northen T."/>
            <person name="Drula E."/>
            <person name="Henrissat B."/>
            <person name="Hsieh H.M."/>
            <person name="Youens-Clark K."/>
            <person name="Lutzoni F."/>
            <person name="Miadlikowska J."/>
            <person name="Eastwood D.C."/>
            <person name="Hamelin R.C."/>
            <person name="Grigoriev I.V."/>
            <person name="U'Ren J.M."/>
        </authorList>
    </citation>
    <scope>NUCLEOTIDE SEQUENCE [LARGE SCALE GENOMIC DNA]</scope>
    <source>
        <strain evidence="1 2">ER1909</strain>
    </source>
</reference>
<comment type="caution">
    <text evidence="1">The sequence shown here is derived from an EMBL/GenBank/DDBJ whole genome shotgun (WGS) entry which is preliminary data.</text>
</comment>
<evidence type="ECO:0000313" key="2">
    <source>
        <dbReference type="Proteomes" id="UP001497680"/>
    </source>
</evidence>